<evidence type="ECO:0000313" key="2">
    <source>
        <dbReference type="Proteomes" id="UP000028875"/>
    </source>
</evidence>
<gene>
    <name evidence="1" type="ORF">BN990_01833</name>
</gene>
<dbReference type="Proteomes" id="UP000028875">
    <property type="component" value="Unassembled WGS sequence"/>
</dbReference>
<proteinExistence type="predicted"/>
<evidence type="ECO:0000313" key="1">
    <source>
        <dbReference type="EMBL" id="CDQ39528.1"/>
    </source>
</evidence>
<keyword evidence="2" id="KW-1185">Reference proteome</keyword>
<dbReference type="STRING" id="1462526.BN990_01833"/>
<accession>A0A024QAI7</accession>
<dbReference type="AlphaFoldDB" id="A0A024QAI7"/>
<dbReference type="RefSeq" id="WP_269778084.1">
    <property type="nucleotide sequence ID" value="NZ_BNER01000002.1"/>
</dbReference>
<evidence type="ECO:0008006" key="3">
    <source>
        <dbReference type="Google" id="ProtNLM"/>
    </source>
</evidence>
<reference evidence="1 2" key="1">
    <citation type="submission" date="2014-03" db="EMBL/GenBank/DDBJ databases">
        <authorList>
            <person name="Urmite Genomes U."/>
        </authorList>
    </citation>
    <scope>NUCLEOTIDE SEQUENCE [LARGE SCALE GENOMIC DNA]</scope>
    <source>
        <strain evidence="1 2">Vm-5</strain>
    </source>
</reference>
<name>A0A024QAI7_9BACI</name>
<dbReference type="EMBL" id="CCDP010000001">
    <property type="protein sequence ID" value="CDQ39528.1"/>
    <property type="molecule type" value="Genomic_DNA"/>
</dbReference>
<comment type="caution">
    <text evidence="1">The sequence shown here is derived from an EMBL/GenBank/DDBJ whole genome shotgun (WGS) entry which is preliminary data.</text>
</comment>
<sequence length="42" mass="4958">MDTKERLSIIEQLALITGYNRSVFEKQTDGQLVRELEKRYGQ</sequence>
<protein>
    <recommendedName>
        <fullName evidence="3">Fur-regulated basic protein FbpA</fullName>
    </recommendedName>
</protein>
<reference evidence="2" key="2">
    <citation type="submission" date="2014-05" db="EMBL/GenBank/DDBJ databases">
        <title>Draft genome sequence of Virgibacillus massiliensis Vm-5.</title>
        <authorList>
            <person name="Khelaifia S."/>
            <person name="Croce O."/>
            <person name="Lagier J.C."/>
            <person name="Raoult D."/>
        </authorList>
    </citation>
    <scope>NUCLEOTIDE SEQUENCE [LARGE SCALE GENOMIC DNA]</scope>
    <source>
        <strain evidence="2">Vm-5</strain>
    </source>
</reference>
<organism evidence="1 2">
    <name type="scientific">Virgibacillus massiliensis</name>
    <dbReference type="NCBI Taxonomy" id="1462526"/>
    <lineage>
        <taxon>Bacteria</taxon>
        <taxon>Bacillati</taxon>
        <taxon>Bacillota</taxon>
        <taxon>Bacilli</taxon>
        <taxon>Bacillales</taxon>
        <taxon>Bacillaceae</taxon>
        <taxon>Virgibacillus</taxon>
    </lineage>
</organism>